<evidence type="ECO:0000313" key="3">
    <source>
        <dbReference type="EMBL" id="VDD74525.1"/>
    </source>
</evidence>
<feature type="compositionally biased region" description="Basic and acidic residues" evidence="1">
    <location>
        <begin position="114"/>
        <end position="144"/>
    </location>
</feature>
<dbReference type="Proteomes" id="UP000267029">
    <property type="component" value="Unassembled WGS sequence"/>
</dbReference>
<feature type="compositionally biased region" description="Basic and acidic residues" evidence="1">
    <location>
        <begin position="43"/>
        <end position="57"/>
    </location>
</feature>
<protein>
    <submittedName>
        <fullName evidence="5">DUF4604 domain-containing protein</fullName>
    </submittedName>
</protein>
<keyword evidence="4" id="KW-1185">Reference proteome</keyword>
<gene>
    <name evidence="3" type="ORF">MCOS_LOCUS528</name>
</gene>
<dbReference type="OrthoDB" id="10043580at2759"/>
<evidence type="ECO:0000313" key="4">
    <source>
        <dbReference type="Proteomes" id="UP000267029"/>
    </source>
</evidence>
<dbReference type="InterPro" id="IPR040219">
    <property type="entry name" value="KIAA1143-like"/>
</dbReference>
<organism evidence="5">
    <name type="scientific">Mesocestoides corti</name>
    <name type="common">Flatworm</name>
    <dbReference type="NCBI Taxonomy" id="53468"/>
    <lineage>
        <taxon>Eukaryota</taxon>
        <taxon>Metazoa</taxon>
        <taxon>Spiralia</taxon>
        <taxon>Lophotrochozoa</taxon>
        <taxon>Platyhelminthes</taxon>
        <taxon>Cestoda</taxon>
        <taxon>Eucestoda</taxon>
        <taxon>Cyclophyllidea</taxon>
        <taxon>Mesocestoididae</taxon>
        <taxon>Mesocestoides</taxon>
    </lineage>
</organism>
<evidence type="ECO:0000259" key="2">
    <source>
        <dbReference type="Pfam" id="PF15377"/>
    </source>
</evidence>
<proteinExistence type="predicted"/>
<dbReference type="InterPro" id="IPR027911">
    <property type="entry name" value="DUF4604"/>
</dbReference>
<feature type="domain" description="DUF4604" evidence="2">
    <location>
        <begin position="16"/>
        <end position="145"/>
    </location>
</feature>
<name>A0A0R3U270_MESCO</name>
<dbReference type="WBParaSite" id="MCOS_0000052701-mRNA-1">
    <property type="protein sequence ID" value="MCOS_0000052701-mRNA-1"/>
    <property type="gene ID" value="MCOS_0000052701"/>
</dbReference>
<dbReference type="PANTHER" id="PTHR31195:SF2">
    <property type="entry name" value="GEO02494P1"/>
    <property type="match status" value="1"/>
</dbReference>
<dbReference type="EMBL" id="UXSR01000047">
    <property type="protein sequence ID" value="VDD74525.1"/>
    <property type="molecule type" value="Genomic_DNA"/>
</dbReference>
<reference evidence="5" key="1">
    <citation type="submission" date="2017-02" db="UniProtKB">
        <authorList>
            <consortium name="WormBaseParasite"/>
        </authorList>
    </citation>
    <scope>IDENTIFICATION</scope>
</reference>
<evidence type="ECO:0000313" key="5">
    <source>
        <dbReference type="WBParaSite" id="MCOS_0000052701-mRNA-1"/>
    </source>
</evidence>
<reference evidence="3 4" key="2">
    <citation type="submission" date="2018-10" db="EMBL/GenBank/DDBJ databases">
        <authorList>
            <consortium name="Pathogen Informatics"/>
        </authorList>
    </citation>
    <scope>NUCLEOTIDE SEQUENCE [LARGE SCALE GENOMIC DNA]</scope>
</reference>
<dbReference type="STRING" id="53468.A0A0R3U270"/>
<dbReference type="AlphaFoldDB" id="A0A0R3U270"/>
<feature type="region of interest" description="Disordered" evidence="1">
    <location>
        <begin position="26"/>
        <end position="159"/>
    </location>
</feature>
<dbReference type="PANTHER" id="PTHR31195">
    <property type="entry name" value="GEO02494P1"/>
    <property type="match status" value="1"/>
</dbReference>
<dbReference type="Pfam" id="PF15377">
    <property type="entry name" value="DUF4604"/>
    <property type="match status" value="1"/>
</dbReference>
<evidence type="ECO:0000256" key="1">
    <source>
        <dbReference type="SAM" id="MobiDB-lite"/>
    </source>
</evidence>
<sequence length="159" mass="17874">MPGKGMRKRVEAIEVEEPAFIKRFREQSGMRPEANIKSKRAKREVATGDDFRDREDEAPQVVAGVGVSEEEAKKFVEENLARKRPEEKADAEAASHADDAENSGKILFRKPKPRNNESNEKKSGAGKATMEKLKKRTKDDKSKESGTLSFSYDDDDDND</sequence>
<accession>A0A0R3U270</accession>
<feature type="compositionally biased region" description="Basic and acidic residues" evidence="1">
    <location>
        <begin position="70"/>
        <end position="99"/>
    </location>
</feature>